<evidence type="ECO:0000313" key="4">
    <source>
        <dbReference type="EMBL" id="CAB3370007.1"/>
    </source>
</evidence>
<proteinExistence type="predicted"/>
<organism evidence="4 5">
    <name type="scientific">Cloeon dipterum</name>
    <dbReference type="NCBI Taxonomy" id="197152"/>
    <lineage>
        <taxon>Eukaryota</taxon>
        <taxon>Metazoa</taxon>
        <taxon>Ecdysozoa</taxon>
        <taxon>Arthropoda</taxon>
        <taxon>Hexapoda</taxon>
        <taxon>Insecta</taxon>
        <taxon>Pterygota</taxon>
        <taxon>Palaeoptera</taxon>
        <taxon>Ephemeroptera</taxon>
        <taxon>Pisciforma</taxon>
        <taxon>Baetidae</taxon>
        <taxon>Cloeon</taxon>
    </lineage>
</organism>
<evidence type="ECO:0000259" key="3">
    <source>
        <dbReference type="SMART" id="SM01176"/>
    </source>
</evidence>
<feature type="domain" description="Chromodomain-helicase-DNA-binding protein 1-like C-terminal" evidence="3">
    <location>
        <begin position="126"/>
        <end position="239"/>
    </location>
</feature>
<evidence type="ECO:0000256" key="2">
    <source>
        <dbReference type="ARBA" id="ARBA00023242"/>
    </source>
</evidence>
<evidence type="ECO:0000256" key="1">
    <source>
        <dbReference type="ARBA" id="ARBA00004123"/>
    </source>
</evidence>
<name>A0A8S1CE62_9INSE</name>
<dbReference type="Proteomes" id="UP000494165">
    <property type="component" value="Unassembled WGS sequence"/>
</dbReference>
<dbReference type="GO" id="GO:0005634">
    <property type="term" value="C:nucleus"/>
    <property type="evidence" value="ECO:0007669"/>
    <property type="project" value="UniProtKB-SubCell"/>
</dbReference>
<evidence type="ECO:0000313" key="5">
    <source>
        <dbReference type="Proteomes" id="UP000494165"/>
    </source>
</evidence>
<comment type="subcellular location">
    <subcellularLocation>
        <location evidence="1">Nucleus</location>
    </subcellularLocation>
</comment>
<keyword evidence="5" id="KW-1185">Reference proteome</keyword>
<protein>
    <recommendedName>
        <fullName evidence="3">Chromodomain-helicase-DNA-binding protein 1-like C-terminal domain-containing protein</fullName>
    </recommendedName>
</protein>
<keyword evidence="2" id="KW-0539">Nucleus</keyword>
<dbReference type="InterPro" id="IPR025260">
    <property type="entry name" value="CHD1-like_C"/>
</dbReference>
<gene>
    <name evidence="4" type="ORF">CLODIP_2_CD14705</name>
</gene>
<reference evidence="4 5" key="1">
    <citation type="submission" date="2020-04" db="EMBL/GenBank/DDBJ databases">
        <authorList>
            <person name="Alioto T."/>
            <person name="Alioto T."/>
            <person name="Gomez Garrido J."/>
        </authorList>
    </citation>
    <scope>NUCLEOTIDE SEQUENCE [LARGE SCALE GENOMIC DNA]</scope>
</reference>
<dbReference type="SMART" id="SM01176">
    <property type="entry name" value="DUF4208"/>
    <property type="match status" value="1"/>
</dbReference>
<accession>A0A8S1CE62</accession>
<dbReference type="Pfam" id="PF13907">
    <property type="entry name" value="CHD1-like_C"/>
    <property type="match status" value="1"/>
</dbReference>
<dbReference type="EMBL" id="CADEPI010000049">
    <property type="protein sequence ID" value="CAB3370007.1"/>
    <property type="molecule type" value="Genomic_DNA"/>
</dbReference>
<dbReference type="AlphaFoldDB" id="A0A8S1CE62"/>
<comment type="caution">
    <text evidence="4">The sequence shown here is derived from an EMBL/GenBank/DDBJ whole genome shotgun (WGS) entry which is preliminary data.</text>
</comment>
<sequence length="255" mass="29534">MTSAIEHNPDLRQMFQKLKNYASIQNSLPGQLSSDQMQQSLLDMGRCIEGFLKFPAAVNFEGGKSTLERALWNFASQSSTALSTLSKNFDLKELYSRMKTHDLEEKNRKSIAEINGSQKEERFMVADEFAKPVNKLSAETSNICSNLMGPRVKEILQALDELGLYRYHKGKSIMDVQVHNQMKLYLYKIGAQIEQCLERPEVSNNKNQWRRHLWSYVKNSTYLSQHFDLEMLYYRFQLTDMEDKQIGASHIITVD</sequence>